<dbReference type="EC" id="3.1.4.46" evidence="2"/>
<dbReference type="Proteomes" id="UP000321083">
    <property type="component" value="Unassembled WGS sequence"/>
</dbReference>
<feature type="region of interest" description="Disordered" evidence="7">
    <location>
        <begin position="180"/>
        <end position="210"/>
    </location>
</feature>
<feature type="compositionally biased region" description="Polar residues" evidence="7">
    <location>
        <begin position="199"/>
        <end position="210"/>
    </location>
</feature>
<evidence type="ECO:0000313" key="9">
    <source>
        <dbReference type="EMBL" id="TWW08185.1"/>
    </source>
</evidence>
<dbReference type="PROSITE" id="PS51704">
    <property type="entry name" value="GP_PDE"/>
    <property type="match status" value="1"/>
</dbReference>
<sequence>SLGRTAGVYVEVKDPARHRDAGLDSSVEILKVLKSAGYDSASAPVFVQCFDEAEVRRLRTELKSPLPLIWLTAKMPDEAKVREVAGFCDGLGVTLNLVVTDVTKQGQPTITTLVETAHRYGLQVHAWTFRADALPAGVRDADLLLEWLTVEGGVDGIFADQPDVVVGWRNRRLAADGRGNPFRLLNAGRRRTPGADSDSPGQSQPENPQN</sequence>
<proteinExistence type="inferred from homology"/>
<dbReference type="InterPro" id="IPR017946">
    <property type="entry name" value="PLC-like_Pdiesterase_TIM-brl"/>
</dbReference>
<dbReference type="GO" id="GO:0006071">
    <property type="term" value="P:glycerol metabolic process"/>
    <property type="evidence" value="ECO:0007669"/>
    <property type="project" value="UniProtKB-KW"/>
</dbReference>
<evidence type="ECO:0000256" key="1">
    <source>
        <dbReference type="ARBA" id="ARBA00007277"/>
    </source>
</evidence>
<protein>
    <recommendedName>
        <fullName evidence="2">glycerophosphodiester phosphodiesterase</fullName>
        <ecNumber evidence="2">3.1.4.46</ecNumber>
    </recommendedName>
</protein>
<dbReference type="PANTHER" id="PTHR43620">
    <property type="entry name" value="GLYCEROPHOSPHORYL DIESTER PHOSPHODIESTERASE"/>
    <property type="match status" value="1"/>
</dbReference>
<evidence type="ECO:0000256" key="3">
    <source>
        <dbReference type="ARBA" id="ARBA00022729"/>
    </source>
</evidence>
<comment type="similarity">
    <text evidence="1">Belongs to the glycerophosphoryl diester phosphodiesterase family.</text>
</comment>
<gene>
    <name evidence="9" type="ORF">E3A20_26850</name>
</gene>
<dbReference type="EMBL" id="SRHE01000798">
    <property type="protein sequence ID" value="TWW08185.1"/>
    <property type="molecule type" value="Genomic_DNA"/>
</dbReference>
<comment type="catalytic activity">
    <reaction evidence="6">
        <text>a sn-glycero-3-phosphodiester + H2O = an alcohol + sn-glycerol 3-phosphate + H(+)</text>
        <dbReference type="Rhea" id="RHEA:12969"/>
        <dbReference type="ChEBI" id="CHEBI:15377"/>
        <dbReference type="ChEBI" id="CHEBI:15378"/>
        <dbReference type="ChEBI" id="CHEBI:30879"/>
        <dbReference type="ChEBI" id="CHEBI:57597"/>
        <dbReference type="ChEBI" id="CHEBI:83408"/>
        <dbReference type="EC" id="3.1.4.46"/>
    </reaction>
</comment>
<dbReference type="Pfam" id="PF03009">
    <property type="entry name" value="GDPD"/>
    <property type="match status" value="1"/>
</dbReference>
<dbReference type="AlphaFoldDB" id="A0A5C6M211"/>
<comment type="caution">
    <text evidence="9">The sequence shown here is derived from an EMBL/GenBank/DDBJ whole genome shotgun (WGS) entry which is preliminary data.</text>
</comment>
<evidence type="ECO:0000256" key="7">
    <source>
        <dbReference type="SAM" id="MobiDB-lite"/>
    </source>
</evidence>
<evidence type="ECO:0000256" key="6">
    <source>
        <dbReference type="ARBA" id="ARBA00047512"/>
    </source>
</evidence>
<reference evidence="9 10" key="2">
    <citation type="submission" date="2019-08" db="EMBL/GenBank/DDBJ databases">
        <authorList>
            <person name="Henke P."/>
        </authorList>
    </citation>
    <scope>NUCLEOTIDE SEQUENCE [LARGE SCALE GENOMIC DNA]</scope>
    <source>
        <strain evidence="9">Phe10_nw2017</strain>
    </source>
</reference>
<accession>A0A5C6M211</accession>
<dbReference type="InterPro" id="IPR030395">
    <property type="entry name" value="GP_PDE_dom"/>
</dbReference>
<dbReference type="GO" id="GO:0006629">
    <property type="term" value="P:lipid metabolic process"/>
    <property type="evidence" value="ECO:0007669"/>
    <property type="project" value="InterPro"/>
</dbReference>
<name>A0A5C6M211_9PLAN</name>
<dbReference type="Gene3D" id="3.20.20.190">
    <property type="entry name" value="Phosphatidylinositol (PI) phosphodiesterase"/>
    <property type="match status" value="1"/>
</dbReference>
<dbReference type="GO" id="GO:0042597">
    <property type="term" value="C:periplasmic space"/>
    <property type="evidence" value="ECO:0007669"/>
    <property type="project" value="TreeGrafter"/>
</dbReference>
<keyword evidence="3" id="KW-0732">Signal</keyword>
<evidence type="ECO:0000256" key="4">
    <source>
        <dbReference type="ARBA" id="ARBA00022798"/>
    </source>
</evidence>
<evidence type="ECO:0000313" key="10">
    <source>
        <dbReference type="Proteomes" id="UP000321083"/>
    </source>
</evidence>
<evidence type="ECO:0000256" key="5">
    <source>
        <dbReference type="ARBA" id="ARBA00022801"/>
    </source>
</evidence>
<keyword evidence="10" id="KW-1185">Reference proteome</keyword>
<evidence type="ECO:0000259" key="8">
    <source>
        <dbReference type="PROSITE" id="PS51704"/>
    </source>
</evidence>
<keyword evidence="5" id="KW-0378">Hydrolase</keyword>
<dbReference type="PANTHER" id="PTHR43620:SF7">
    <property type="entry name" value="GLYCEROPHOSPHODIESTER PHOSPHODIESTERASE GDPD5-RELATED"/>
    <property type="match status" value="1"/>
</dbReference>
<feature type="domain" description="GP-PDE" evidence="8">
    <location>
        <begin position="1"/>
        <end position="169"/>
    </location>
</feature>
<feature type="non-terminal residue" evidence="9">
    <location>
        <position position="1"/>
    </location>
</feature>
<organism evidence="9 10">
    <name type="scientific">Planctomyces bekefii</name>
    <dbReference type="NCBI Taxonomy" id="1653850"/>
    <lineage>
        <taxon>Bacteria</taxon>
        <taxon>Pseudomonadati</taxon>
        <taxon>Planctomycetota</taxon>
        <taxon>Planctomycetia</taxon>
        <taxon>Planctomycetales</taxon>
        <taxon>Planctomycetaceae</taxon>
        <taxon>Planctomyces</taxon>
    </lineage>
</organism>
<keyword evidence="4" id="KW-0319">Glycerol metabolism</keyword>
<dbReference type="SUPFAM" id="SSF51695">
    <property type="entry name" value="PLC-like phosphodiesterases"/>
    <property type="match status" value="1"/>
</dbReference>
<dbReference type="GO" id="GO:0008889">
    <property type="term" value="F:glycerophosphodiester phosphodiesterase activity"/>
    <property type="evidence" value="ECO:0007669"/>
    <property type="project" value="UniProtKB-EC"/>
</dbReference>
<reference evidence="9 10" key="1">
    <citation type="submission" date="2019-08" db="EMBL/GenBank/DDBJ databases">
        <title>100 year-old enigma solved: identification of Planctomyces bekefii, the type genus and species of the phylum Planctomycetes.</title>
        <authorList>
            <person name="Svetlana D.N."/>
            <person name="Overmann J."/>
        </authorList>
    </citation>
    <scope>NUCLEOTIDE SEQUENCE [LARGE SCALE GENOMIC DNA]</scope>
    <source>
        <strain evidence="9">Phe10_nw2017</strain>
    </source>
</reference>
<evidence type="ECO:0000256" key="2">
    <source>
        <dbReference type="ARBA" id="ARBA00012247"/>
    </source>
</evidence>